<sequence length="111" mass="11943">MGLYANTSLKGLSSSVGDPLPTNSDEFNLASELSNATRTAQSGVTQLNKGPNPKDSLEKDALVRQMGVTLKICLVKTVQNGKLSIMIVRIICFVTIARKFGSFRQLNLGLT</sequence>
<dbReference type="AlphaFoldDB" id="M5XQ33"/>
<accession>M5XQ33</accession>
<organism evidence="1 2">
    <name type="scientific">Prunus persica</name>
    <name type="common">Peach</name>
    <name type="synonym">Amygdalus persica</name>
    <dbReference type="NCBI Taxonomy" id="3760"/>
    <lineage>
        <taxon>Eukaryota</taxon>
        <taxon>Viridiplantae</taxon>
        <taxon>Streptophyta</taxon>
        <taxon>Embryophyta</taxon>
        <taxon>Tracheophyta</taxon>
        <taxon>Spermatophyta</taxon>
        <taxon>Magnoliopsida</taxon>
        <taxon>eudicotyledons</taxon>
        <taxon>Gunneridae</taxon>
        <taxon>Pentapetalae</taxon>
        <taxon>rosids</taxon>
        <taxon>fabids</taxon>
        <taxon>Rosales</taxon>
        <taxon>Rosaceae</taxon>
        <taxon>Amygdaloideae</taxon>
        <taxon>Amygdaleae</taxon>
        <taxon>Prunus</taxon>
    </lineage>
</organism>
<reference evidence="1 2" key="1">
    <citation type="journal article" date="2013" name="Nat. Genet.">
        <title>The high-quality draft genome of peach (Prunus persica) identifies unique patterns of genetic diversity, domestication and genome evolution.</title>
        <authorList>
            <consortium name="International Peach Genome Initiative"/>
            <person name="Verde I."/>
            <person name="Abbott A.G."/>
            <person name="Scalabrin S."/>
            <person name="Jung S."/>
            <person name="Shu S."/>
            <person name="Marroni F."/>
            <person name="Zhebentyayeva T."/>
            <person name="Dettori M.T."/>
            <person name="Grimwood J."/>
            <person name="Cattonaro F."/>
            <person name="Zuccolo A."/>
            <person name="Rossini L."/>
            <person name="Jenkins J."/>
            <person name="Vendramin E."/>
            <person name="Meisel L.A."/>
            <person name="Decroocq V."/>
            <person name="Sosinski B."/>
            <person name="Prochnik S."/>
            <person name="Mitros T."/>
            <person name="Policriti A."/>
            <person name="Cipriani G."/>
            <person name="Dondini L."/>
            <person name="Ficklin S."/>
            <person name="Goodstein D.M."/>
            <person name="Xuan P."/>
            <person name="Del Fabbro C."/>
            <person name="Aramini V."/>
            <person name="Copetti D."/>
            <person name="Gonzalez S."/>
            <person name="Horner D.S."/>
            <person name="Falchi R."/>
            <person name="Lucas S."/>
            <person name="Mica E."/>
            <person name="Maldonado J."/>
            <person name="Lazzari B."/>
            <person name="Bielenberg D."/>
            <person name="Pirona R."/>
            <person name="Miculan M."/>
            <person name="Barakat A."/>
            <person name="Testolin R."/>
            <person name="Stella A."/>
            <person name="Tartarini S."/>
            <person name="Tonutti P."/>
            <person name="Arus P."/>
            <person name="Orellana A."/>
            <person name="Wells C."/>
            <person name="Main D."/>
            <person name="Vizzotto G."/>
            <person name="Silva H."/>
            <person name="Salamini F."/>
            <person name="Schmutz J."/>
            <person name="Morgante M."/>
            <person name="Rokhsar D.S."/>
        </authorList>
    </citation>
    <scope>NUCLEOTIDE SEQUENCE [LARGE SCALE GENOMIC DNA]</scope>
    <source>
        <strain evidence="2">cv. Nemared</strain>
    </source>
</reference>
<name>M5XQ33_PRUPE</name>
<evidence type="ECO:0000313" key="2">
    <source>
        <dbReference type="Proteomes" id="UP000006882"/>
    </source>
</evidence>
<dbReference type="EMBL" id="CM007652">
    <property type="protein sequence ID" value="ONI21455.1"/>
    <property type="molecule type" value="Genomic_DNA"/>
</dbReference>
<proteinExistence type="predicted"/>
<dbReference type="STRING" id="3760.M5XQ33"/>
<protein>
    <submittedName>
        <fullName evidence="1">Uncharacterized protein</fullName>
    </submittedName>
</protein>
<dbReference type="Gramene" id="ONI21455">
    <property type="protein sequence ID" value="ONI21455"/>
    <property type="gene ID" value="PRUPE_2G066700"/>
</dbReference>
<dbReference type="HOGENOM" id="CLU_2162754_0_0_1"/>
<gene>
    <name evidence="1" type="ORF">PRUPE_2G066700</name>
</gene>
<keyword evidence="2" id="KW-1185">Reference proteome</keyword>
<evidence type="ECO:0000313" key="1">
    <source>
        <dbReference type="EMBL" id="ONI21455.1"/>
    </source>
</evidence>
<dbReference type="Proteomes" id="UP000006882">
    <property type="component" value="Chromosome G2"/>
</dbReference>